<evidence type="ECO:0000256" key="1">
    <source>
        <dbReference type="ARBA" id="ARBA00004561"/>
    </source>
</evidence>
<reference evidence="8 9" key="2">
    <citation type="journal article" date="2017" name="PLoS ONE">
        <title>Genomic and phenotypic characterisation of fluoroquinolone resistance mechanisms in Enterobacteriaceae in Durban, South Africa.</title>
        <authorList>
            <person name="Osei Sekyere J."/>
            <person name="Amoako D.G."/>
        </authorList>
    </citation>
    <scope>NUCLEOTIDE SEQUENCE [LARGE SCALE GENOMIC DNA]</scope>
    <source>
        <strain evidence="8 9">ST62:944112508</strain>
    </source>
</reference>
<dbReference type="InterPro" id="IPR008966">
    <property type="entry name" value="Adhesion_dom_sf"/>
</dbReference>
<gene>
    <name evidence="8" type="ORF">AN672_27995</name>
    <name evidence="7" type="ORF">I9Y29_004863</name>
</gene>
<dbReference type="Pfam" id="PF00419">
    <property type="entry name" value="Fimbrial"/>
    <property type="match status" value="1"/>
</dbReference>
<organism evidence="7">
    <name type="scientific">Citrobacter freundii</name>
    <dbReference type="NCBI Taxonomy" id="546"/>
    <lineage>
        <taxon>Bacteria</taxon>
        <taxon>Pseudomonadati</taxon>
        <taxon>Pseudomonadota</taxon>
        <taxon>Gammaproteobacteria</taxon>
        <taxon>Enterobacterales</taxon>
        <taxon>Enterobacteriaceae</taxon>
        <taxon>Citrobacter</taxon>
        <taxon>Citrobacter freundii complex</taxon>
    </lineage>
</organism>
<accession>A0A0P8JTP5</accession>
<keyword evidence="3 5" id="KW-0732">Signal</keyword>
<dbReference type="GO" id="GO:0043709">
    <property type="term" value="P:cell adhesion involved in single-species biofilm formation"/>
    <property type="evidence" value="ECO:0007669"/>
    <property type="project" value="TreeGrafter"/>
</dbReference>
<reference evidence="7" key="3">
    <citation type="journal article" date="2018" name="Genome Biol.">
        <title>SKESA: strategic k-mer extension for scrupulous assemblies.</title>
        <authorList>
            <person name="Souvorov A."/>
            <person name="Agarwala R."/>
            <person name="Lipman D.J."/>
        </authorList>
    </citation>
    <scope>NUCLEOTIDE SEQUENCE</scope>
    <source>
        <strain evidence="7">O50</strain>
    </source>
</reference>
<dbReference type="InterPro" id="IPR000259">
    <property type="entry name" value="Adhesion_dom_fimbrial"/>
</dbReference>
<evidence type="ECO:0000313" key="7">
    <source>
        <dbReference type="EMBL" id="HAT3900370.1"/>
    </source>
</evidence>
<dbReference type="InterPro" id="IPR036937">
    <property type="entry name" value="Adhesion_dom_fimbrial_sf"/>
</dbReference>
<evidence type="ECO:0000313" key="8">
    <source>
        <dbReference type="EMBL" id="KPR46589.1"/>
    </source>
</evidence>
<reference evidence="9" key="1">
    <citation type="submission" date="2015-09" db="EMBL/GenBank/DDBJ databases">
        <title>Prevalence of NDMs in South Africa.</title>
        <authorList>
            <person name="Osei Sekyere J."/>
            <person name="Govinden U."/>
            <person name="Essack S."/>
            <person name="Haldorsen B."/>
            <person name="Samuelsen O."/>
            <person name="Aasnaes B."/>
            <person name="Sundsfjord A."/>
        </authorList>
    </citation>
    <scope>NUCLEOTIDE SEQUENCE [LARGE SCALE GENOMIC DNA]</scope>
    <source>
        <strain evidence="9">ST62:944112508</strain>
    </source>
</reference>
<dbReference type="AlphaFoldDB" id="A0A0P8JTP5"/>
<sequence>MFKKTIFISALTAVAFTTSVYANQGSGKVNFKGTVINAACGIDPDSVEQTIDFGQLSMSHLNAGNTSDPVSFNIKLVNCDTAQATGVQIAFAGATTADTEQLGTTGVTNTAIKVSNQDGSLVAFDGTENKVQTLIDGNNTLHFSSWVEAATDGATPAQPKIVAEGQFTAVANFNLTYP</sequence>
<feature type="domain" description="Fimbrial-type adhesion" evidence="6">
    <location>
        <begin position="30"/>
        <end position="177"/>
    </location>
</feature>
<dbReference type="PANTHER" id="PTHR33420:SF3">
    <property type="entry name" value="FIMBRIAL SUBUNIT ELFA"/>
    <property type="match status" value="1"/>
</dbReference>
<comment type="similarity">
    <text evidence="2">Belongs to the fimbrial protein family.</text>
</comment>
<name>A0A0P8JTP5_CITFR</name>
<dbReference type="Proteomes" id="UP000050520">
    <property type="component" value="Unassembled WGS sequence"/>
</dbReference>
<keyword evidence="4" id="KW-0281">Fimbrium</keyword>
<protein>
    <submittedName>
        <fullName evidence="7">Type 1 fimbrial protein</fullName>
    </submittedName>
</protein>
<dbReference type="RefSeq" id="WP_057064958.1">
    <property type="nucleotide sequence ID" value="NZ_CABDWZ010000001.1"/>
</dbReference>
<evidence type="ECO:0000256" key="2">
    <source>
        <dbReference type="ARBA" id="ARBA00006671"/>
    </source>
</evidence>
<dbReference type="EMBL" id="LJEB01000228">
    <property type="protein sequence ID" value="KPR46589.1"/>
    <property type="molecule type" value="Genomic_DNA"/>
</dbReference>
<comment type="subcellular location">
    <subcellularLocation>
        <location evidence="1">Fimbrium</location>
    </subcellularLocation>
</comment>
<feature type="signal peptide" evidence="5">
    <location>
        <begin position="1"/>
        <end position="22"/>
    </location>
</feature>
<feature type="chain" id="PRO_5041043163" evidence="5">
    <location>
        <begin position="23"/>
        <end position="178"/>
    </location>
</feature>
<proteinExistence type="inferred from homology"/>
<evidence type="ECO:0000256" key="3">
    <source>
        <dbReference type="ARBA" id="ARBA00022729"/>
    </source>
</evidence>
<dbReference type="EMBL" id="DACSXJ010000055">
    <property type="protein sequence ID" value="HAT3900370.1"/>
    <property type="molecule type" value="Genomic_DNA"/>
</dbReference>
<evidence type="ECO:0000256" key="4">
    <source>
        <dbReference type="ARBA" id="ARBA00023263"/>
    </source>
</evidence>
<evidence type="ECO:0000259" key="6">
    <source>
        <dbReference type="Pfam" id="PF00419"/>
    </source>
</evidence>
<dbReference type="Proteomes" id="UP000855471">
    <property type="component" value="Unassembled WGS sequence"/>
</dbReference>
<evidence type="ECO:0000313" key="9">
    <source>
        <dbReference type="Proteomes" id="UP000050520"/>
    </source>
</evidence>
<comment type="caution">
    <text evidence="7">The sequence shown here is derived from an EMBL/GenBank/DDBJ whole genome shotgun (WGS) entry which is preliminary data.</text>
</comment>
<evidence type="ECO:0000256" key="5">
    <source>
        <dbReference type="SAM" id="SignalP"/>
    </source>
</evidence>
<dbReference type="Gene3D" id="2.60.40.1090">
    <property type="entry name" value="Fimbrial-type adhesion domain"/>
    <property type="match status" value="1"/>
</dbReference>
<dbReference type="GO" id="GO:0009289">
    <property type="term" value="C:pilus"/>
    <property type="evidence" value="ECO:0007669"/>
    <property type="project" value="UniProtKB-SubCell"/>
</dbReference>
<reference evidence="7" key="4">
    <citation type="submission" date="2020-09" db="EMBL/GenBank/DDBJ databases">
        <authorList>
            <consortium name="NCBI Pathogen Detection Project"/>
        </authorList>
    </citation>
    <scope>NUCLEOTIDE SEQUENCE</scope>
    <source>
        <strain evidence="7">O50</strain>
    </source>
</reference>
<dbReference type="InterPro" id="IPR050263">
    <property type="entry name" value="Bact_Fimbrial_Adh_Pro"/>
</dbReference>
<dbReference type="SUPFAM" id="SSF49401">
    <property type="entry name" value="Bacterial adhesins"/>
    <property type="match status" value="1"/>
</dbReference>
<dbReference type="PANTHER" id="PTHR33420">
    <property type="entry name" value="FIMBRIAL SUBUNIT ELFA-RELATED"/>
    <property type="match status" value="1"/>
</dbReference>